<dbReference type="AlphaFoldDB" id="A0A8E2RVT0"/>
<sequence length="541" mass="60720">MVDPDFDDSVLHPVDRTPKTVRTKRANSELAYKHDDCIPCGGIVHMGFFFDGFARHRDMDDPDTSRYSNICRLWEAHRTNIDPRRKDAPYANQLWYRFYYSGLGTELNAEAASGAVESAALKAVKGTVGAVGDKLKALPGKIAGTERLKIDPANAAEEAIKKGLSEGSWKPVTNWFNDIVKTVEKAPDSAMRVLRLMRDDRWVSRGRAVVRSVLYDAKESPLKLPGSILRSVVVNYGIDTIPWFRDNRAISRVLGTGVEDRVSAALRQFERTVDDARAVRDKLQRIQISVFAADRGAVIARVFVNRLVEKYKLRHATDLEVHGIPIEIKFMGLFDAVSSLMEENKLLSMLPVLGLLKQNYGDLSLAVPEAVQRCVHFAAAHELRFYQRLDSLEKTRGEQYLYPGTSEDVTGGSPPGSLGARAELQRVPLREMLDAAYESGVAIDSMELLSRYKRDTFLKFSLARVISDGPESYNMGELMEAYRALVPRKPGLNFDEHMKVFLRWIAVRYQSPAFRSAEGFAGSHRRSRQGDAAVCPRRYTG</sequence>
<comment type="caution">
    <text evidence="1">The sequence shown here is derived from an EMBL/GenBank/DDBJ whole genome shotgun (WGS) entry which is preliminary data.</text>
</comment>
<name>A0A8E2RVT0_9BURK</name>
<evidence type="ECO:0000313" key="1">
    <source>
        <dbReference type="EMBL" id="PRF21487.1"/>
    </source>
</evidence>
<dbReference type="Proteomes" id="UP000237686">
    <property type="component" value="Unassembled WGS sequence"/>
</dbReference>
<dbReference type="PANTHER" id="PTHR33840:SF1">
    <property type="entry name" value="TLE1 PHOSPHOLIPASE DOMAIN-CONTAINING PROTEIN"/>
    <property type="match status" value="1"/>
</dbReference>
<dbReference type="RefSeq" id="WP_146122414.1">
    <property type="nucleotide sequence ID" value="NZ_PVFZ01000050.1"/>
</dbReference>
<dbReference type="EMBL" id="PVFZ01000050">
    <property type="protein sequence ID" value="PRF21487.1"/>
    <property type="molecule type" value="Genomic_DNA"/>
</dbReference>
<gene>
    <name evidence="1" type="ORF">C6P98_18440</name>
</gene>
<proteinExistence type="predicted"/>
<organism evidence="1 2">
    <name type="scientific">Burkholderia multivorans</name>
    <dbReference type="NCBI Taxonomy" id="87883"/>
    <lineage>
        <taxon>Bacteria</taxon>
        <taxon>Pseudomonadati</taxon>
        <taxon>Pseudomonadota</taxon>
        <taxon>Betaproteobacteria</taxon>
        <taxon>Burkholderiales</taxon>
        <taxon>Burkholderiaceae</taxon>
        <taxon>Burkholderia</taxon>
        <taxon>Burkholderia cepacia complex</taxon>
    </lineage>
</organism>
<accession>A0A8E2RVT0</accession>
<evidence type="ECO:0000313" key="2">
    <source>
        <dbReference type="Proteomes" id="UP000237686"/>
    </source>
</evidence>
<protein>
    <recommendedName>
        <fullName evidence="3">DUF2235 domain-containing protein</fullName>
    </recommendedName>
</protein>
<reference evidence="1 2" key="1">
    <citation type="submission" date="2018-03" db="EMBL/GenBank/DDBJ databases">
        <authorList>
            <person name="Nguyen K."/>
            <person name="Fouts D."/>
            <person name="Sutton G."/>
        </authorList>
    </citation>
    <scope>NUCLEOTIDE SEQUENCE [LARGE SCALE GENOMIC DNA]</scope>
    <source>
        <strain evidence="1 2">AU17135</strain>
    </source>
</reference>
<feature type="non-terminal residue" evidence="1">
    <location>
        <position position="541"/>
    </location>
</feature>
<dbReference type="PANTHER" id="PTHR33840">
    <property type="match status" value="1"/>
</dbReference>
<evidence type="ECO:0008006" key="3">
    <source>
        <dbReference type="Google" id="ProtNLM"/>
    </source>
</evidence>